<dbReference type="RefSeq" id="WP_141979682.1">
    <property type="nucleotide sequence ID" value="NZ_VFPP01000001.1"/>
</dbReference>
<gene>
    <name evidence="2" type="ORF">FHX81_4141</name>
</gene>
<dbReference type="Proteomes" id="UP000316628">
    <property type="component" value="Unassembled WGS sequence"/>
</dbReference>
<name>A0A543JG93_9PSEU</name>
<evidence type="ECO:0000313" key="2">
    <source>
        <dbReference type="EMBL" id="TQM81764.1"/>
    </source>
</evidence>
<dbReference type="AlphaFoldDB" id="A0A543JG93"/>
<dbReference type="GO" id="GO:0003677">
    <property type="term" value="F:DNA binding"/>
    <property type="evidence" value="ECO:0007669"/>
    <property type="project" value="InterPro"/>
</dbReference>
<reference evidence="2 3" key="1">
    <citation type="submission" date="2019-06" db="EMBL/GenBank/DDBJ databases">
        <title>Sequencing the genomes of 1000 actinobacteria strains.</title>
        <authorList>
            <person name="Klenk H.-P."/>
        </authorList>
    </citation>
    <scope>NUCLEOTIDE SEQUENCE [LARGE SCALE GENOMIC DNA]</scope>
    <source>
        <strain evidence="2 3">DSM 45456</strain>
    </source>
</reference>
<dbReference type="OrthoDB" id="4504263at2"/>
<accession>A0A543JG93</accession>
<dbReference type="SUPFAM" id="SSF56349">
    <property type="entry name" value="DNA breaking-rejoining enzymes"/>
    <property type="match status" value="1"/>
</dbReference>
<evidence type="ECO:0000256" key="1">
    <source>
        <dbReference type="SAM" id="MobiDB-lite"/>
    </source>
</evidence>
<feature type="region of interest" description="Disordered" evidence="1">
    <location>
        <begin position="1"/>
        <end position="54"/>
    </location>
</feature>
<protein>
    <submittedName>
        <fullName evidence="2">Uncharacterized protein</fullName>
    </submittedName>
</protein>
<sequence length="374" mass="39776">MVTDLAQVVDPATLPPDDEDPDDEESGEDGVDPDPADGGDPVETDGPRWTLPPLPEGDVLAFRAECYRRLTSCQFHAVDAVYRAGLEAACRWLSSHPEMHRHTTALGSAHYLRRLLPRTLAEADAGAALLEQHYPDTMLRSLAARLLCAGRGRDGGSFPHRFADETGVQTFLGGLAVEALSRRHAIALLRGAQAGALLHGLLLALPEDLAHADGPGLTAVPFDYDTADRIRVRIAGPVHTAALAAALFTGCRPTDLADVRIGELAPDAATFTIPGVKARRDLADVAVFVVPTPARPLLDAARRFLVLRGTPSTKRLFSTGIGHDGQVVRASAEAAGLPLPVTDQQMISAWPARSSAWRVGSHLHHSGEHGEAAP</sequence>
<proteinExistence type="predicted"/>
<evidence type="ECO:0000313" key="3">
    <source>
        <dbReference type="Proteomes" id="UP000316628"/>
    </source>
</evidence>
<dbReference type="InterPro" id="IPR011010">
    <property type="entry name" value="DNA_brk_join_enz"/>
</dbReference>
<dbReference type="EMBL" id="VFPP01000001">
    <property type="protein sequence ID" value="TQM81764.1"/>
    <property type="molecule type" value="Genomic_DNA"/>
</dbReference>
<comment type="caution">
    <text evidence="2">The sequence shown here is derived from an EMBL/GenBank/DDBJ whole genome shotgun (WGS) entry which is preliminary data.</text>
</comment>
<organism evidence="2 3">
    <name type="scientific">Saccharothrix saharensis</name>
    <dbReference type="NCBI Taxonomy" id="571190"/>
    <lineage>
        <taxon>Bacteria</taxon>
        <taxon>Bacillati</taxon>
        <taxon>Actinomycetota</taxon>
        <taxon>Actinomycetes</taxon>
        <taxon>Pseudonocardiales</taxon>
        <taxon>Pseudonocardiaceae</taxon>
        <taxon>Saccharothrix</taxon>
    </lineage>
</organism>
<feature type="compositionally biased region" description="Acidic residues" evidence="1">
    <location>
        <begin position="16"/>
        <end position="43"/>
    </location>
</feature>
<keyword evidence="3" id="KW-1185">Reference proteome</keyword>